<evidence type="ECO:0000313" key="1">
    <source>
        <dbReference type="EMBL" id="GBL90057.1"/>
    </source>
</evidence>
<dbReference type="AlphaFoldDB" id="A0A4Y2BE78"/>
<protein>
    <submittedName>
        <fullName evidence="1">Uncharacterized protein</fullName>
    </submittedName>
</protein>
<keyword evidence="2" id="KW-1185">Reference proteome</keyword>
<proteinExistence type="predicted"/>
<dbReference type="Proteomes" id="UP000499080">
    <property type="component" value="Unassembled WGS sequence"/>
</dbReference>
<accession>A0A4Y2BE78</accession>
<comment type="caution">
    <text evidence="1">The sequence shown here is derived from an EMBL/GenBank/DDBJ whole genome shotgun (WGS) entry which is preliminary data.</text>
</comment>
<sequence length="157" mass="17215">MMELISCPRILLLKIVHDHLNLFLAVITTIHGTNSTSYAVALRQNSHKVPPEALGREVAKGVAPFPTQDILLDKLPPSSLTLLPAEKGDGTPSALGISGLGNIKWKSRPSLHHGRRLKFQEGHVGKLEENKKKKIDILAEVAAALQFQWTIHGEDKV</sequence>
<name>A0A4Y2BE78_ARAVE</name>
<dbReference type="EMBL" id="BGPR01000069">
    <property type="protein sequence ID" value="GBL90057.1"/>
    <property type="molecule type" value="Genomic_DNA"/>
</dbReference>
<reference evidence="1 2" key="1">
    <citation type="journal article" date="2019" name="Sci. Rep.">
        <title>Orb-weaving spider Araneus ventricosus genome elucidates the spidroin gene catalogue.</title>
        <authorList>
            <person name="Kono N."/>
            <person name="Nakamura H."/>
            <person name="Ohtoshi R."/>
            <person name="Moran D.A.P."/>
            <person name="Shinohara A."/>
            <person name="Yoshida Y."/>
            <person name="Fujiwara M."/>
            <person name="Mori M."/>
            <person name="Tomita M."/>
            <person name="Arakawa K."/>
        </authorList>
    </citation>
    <scope>NUCLEOTIDE SEQUENCE [LARGE SCALE GENOMIC DNA]</scope>
</reference>
<gene>
    <name evidence="1" type="ORF">AVEN_135427_1</name>
</gene>
<organism evidence="1 2">
    <name type="scientific">Araneus ventricosus</name>
    <name type="common">Orbweaver spider</name>
    <name type="synonym">Epeira ventricosa</name>
    <dbReference type="NCBI Taxonomy" id="182803"/>
    <lineage>
        <taxon>Eukaryota</taxon>
        <taxon>Metazoa</taxon>
        <taxon>Ecdysozoa</taxon>
        <taxon>Arthropoda</taxon>
        <taxon>Chelicerata</taxon>
        <taxon>Arachnida</taxon>
        <taxon>Araneae</taxon>
        <taxon>Araneomorphae</taxon>
        <taxon>Entelegynae</taxon>
        <taxon>Araneoidea</taxon>
        <taxon>Araneidae</taxon>
        <taxon>Araneus</taxon>
    </lineage>
</organism>
<evidence type="ECO:0000313" key="2">
    <source>
        <dbReference type="Proteomes" id="UP000499080"/>
    </source>
</evidence>